<dbReference type="EMBL" id="CP045898">
    <property type="protein sequence ID" value="QQP39979.1"/>
    <property type="molecule type" value="Genomic_DNA"/>
</dbReference>
<comment type="caution">
    <text evidence="5">Lacks conserved residue(s) required for the propagation of feature annotation.</text>
</comment>
<evidence type="ECO:0000313" key="7">
    <source>
        <dbReference type="EMBL" id="QQP39979.1"/>
    </source>
</evidence>
<comment type="catalytic activity">
    <reaction evidence="1">
        <text>S-ubiquitinyl-[E2 ubiquitin-conjugating enzyme]-L-cysteine + [acceptor protein]-L-lysine = [E2 ubiquitin-conjugating enzyme]-L-cysteine + N(6)-ubiquitinyl-[acceptor protein]-L-lysine.</text>
        <dbReference type="EC" id="2.3.2.26"/>
    </reaction>
</comment>
<keyword evidence="3" id="KW-0808">Transferase</keyword>
<gene>
    <name evidence="7" type="ORF">FKW44_013863</name>
</gene>
<evidence type="ECO:0000256" key="1">
    <source>
        <dbReference type="ARBA" id="ARBA00000885"/>
    </source>
</evidence>
<organism evidence="7 8">
    <name type="scientific">Caligus rogercresseyi</name>
    <name type="common">Sea louse</name>
    <dbReference type="NCBI Taxonomy" id="217165"/>
    <lineage>
        <taxon>Eukaryota</taxon>
        <taxon>Metazoa</taxon>
        <taxon>Ecdysozoa</taxon>
        <taxon>Arthropoda</taxon>
        <taxon>Crustacea</taxon>
        <taxon>Multicrustacea</taxon>
        <taxon>Hexanauplia</taxon>
        <taxon>Copepoda</taxon>
        <taxon>Siphonostomatoida</taxon>
        <taxon>Caligidae</taxon>
        <taxon>Caligus</taxon>
    </lineage>
</organism>
<dbReference type="SUPFAM" id="SSF56204">
    <property type="entry name" value="Hect, E3 ligase catalytic domain"/>
    <property type="match status" value="1"/>
</dbReference>
<dbReference type="EC" id="2.3.2.26" evidence="2"/>
<evidence type="ECO:0000256" key="4">
    <source>
        <dbReference type="ARBA" id="ARBA00022786"/>
    </source>
</evidence>
<dbReference type="PROSITE" id="PS50237">
    <property type="entry name" value="HECT"/>
    <property type="match status" value="1"/>
</dbReference>
<dbReference type="GO" id="GO:0061630">
    <property type="term" value="F:ubiquitin protein ligase activity"/>
    <property type="evidence" value="ECO:0007669"/>
    <property type="project" value="UniProtKB-EC"/>
</dbReference>
<dbReference type="Pfam" id="PF00632">
    <property type="entry name" value="HECT"/>
    <property type="match status" value="1"/>
</dbReference>
<protein>
    <recommendedName>
        <fullName evidence="2">HECT-type E3 ubiquitin transferase</fullName>
        <ecNumber evidence="2">2.3.2.26</ecNumber>
    </recommendedName>
</protein>
<dbReference type="GO" id="GO:0006511">
    <property type="term" value="P:ubiquitin-dependent protein catabolic process"/>
    <property type="evidence" value="ECO:0007669"/>
    <property type="project" value="TreeGrafter"/>
</dbReference>
<feature type="non-terminal residue" evidence="7">
    <location>
        <position position="74"/>
    </location>
</feature>
<reference evidence="8" key="1">
    <citation type="submission" date="2021-01" db="EMBL/GenBank/DDBJ databases">
        <title>Caligus Genome Assembly.</title>
        <authorList>
            <person name="Gallardo-Escarate C."/>
        </authorList>
    </citation>
    <scope>NUCLEOTIDE SEQUENCE [LARGE SCALE GENOMIC DNA]</scope>
</reference>
<dbReference type="InterPro" id="IPR000569">
    <property type="entry name" value="HECT_dom"/>
</dbReference>
<dbReference type="GO" id="GO:0016874">
    <property type="term" value="F:ligase activity"/>
    <property type="evidence" value="ECO:0007669"/>
    <property type="project" value="UniProtKB-KW"/>
</dbReference>
<keyword evidence="8" id="KW-1185">Reference proteome</keyword>
<evidence type="ECO:0000259" key="6">
    <source>
        <dbReference type="PROSITE" id="PS50237"/>
    </source>
</evidence>
<dbReference type="InterPro" id="IPR044611">
    <property type="entry name" value="E3A/B/C-like"/>
</dbReference>
<dbReference type="Gene3D" id="3.30.2160.10">
    <property type="entry name" value="Hect, E3 ligase catalytic domain"/>
    <property type="match status" value="1"/>
</dbReference>
<proteinExistence type="predicted"/>
<dbReference type="GO" id="GO:0000209">
    <property type="term" value="P:protein polyubiquitination"/>
    <property type="evidence" value="ECO:0007669"/>
    <property type="project" value="InterPro"/>
</dbReference>
<dbReference type="AlphaFoldDB" id="A0A7T8GY65"/>
<dbReference type="Proteomes" id="UP000595437">
    <property type="component" value="Chromosome 9"/>
</dbReference>
<evidence type="ECO:0000256" key="5">
    <source>
        <dbReference type="PROSITE-ProRule" id="PRU00104"/>
    </source>
</evidence>
<dbReference type="FunFam" id="3.30.2160.10:FF:000002">
    <property type="entry name" value="Putative Ubiquitin-protein ligase E3C"/>
    <property type="match status" value="1"/>
</dbReference>
<evidence type="ECO:0000313" key="8">
    <source>
        <dbReference type="Proteomes" id="UP000595437"/>
    </source>
</evidence>
<keyword evidence="7" id="KW-0436">Ligase</keyword>
<dbReference type="OrthoDB" id="8068875at2759"/>
<evidence type="ECO:0000256" key="3">
    <source>
        <dbReference type="ARBA" id="ARBA00022679"/>
    </source>
</evidence>
<accession>A0A7T8GY65</accession>
<dbReference type="PANTHER" id="PTHR45700">
    <property type="entry name" value="UBIQUITIN-PROTEIN LIGASE E3C"/>
    <property type="match status" value="1"/>
</dbReference>
<name>A0A7T8GY65_CALRO</name>
<evidence type="ECO:0000256" key="2">
    <source>
        <dbReference type="ARBA" id="ARBA00012485"/>
    </source>
</evidence>
<keyword evidence="4 5" id="KW-0833">Ubl conjugation pathway</keyword>
<dbReference type="GO" id="GO:0009966">
    <property type="term" value="P:regulation of signal transduction"/>
    <property type="evidence" value="ECO:0007669"/>
    <property type="project" value="UniProtKB-ARBA"/>
</dbReference>
<dbReference type="PANTHER" id="PTHR45700:SF3">
    <property type="entry name" value="UBIQUITIN-PROTEIN LIGASE E3B"/>
    <property type="match status" value="1"/>
</dbReference>
<sequence length="74" mass="8617">MDSELYKNLTYIKYFEGDVSDLDLTFSYDQDVLGRIQTHELIQGGRGILVNSENKISYIHHVAQFVLHTQIKEQ</sequence>
<feature type="domain" description="HECT" evidence="6">
    <location>
        <begin position="1"/>
        <end position="74"/>
    </location>
</feature>
<dbReference type="InterPro" id="IPR035983">
    <property type="entry name" value="Hect_E3_ubiquitin_ligase"/>
</dbReference>